<evidence type="ECO:0000256" key="12">
    <source>
        <dbReference type="ARBA" id="ARBA00022990"/>
    </source>
</evidence>
<keyword evidence="21" id="KW-0175">Coiled coil</keyword>
<dbReference type="SUPFAM" id="SSF89009">
    <property type="entry name" value="GAT-like domain"/>
    <property type="match status" value="1"/>
</dbReference>
<evidence type="ECO:0000256" key="3">
    <source>
        <dbReference type="ARBA" id="ARBA00004236"/>
    </source>
</evidence>
<keyword evidence="7" id="KW-1003">Cell membrane</keyword>
<dbReference type="AlphaFoldDB" id="A0A6P6CL76"/>
<evidence type="ECO:0000256" key="1">
    <source>
        <dbReference type="ARBA" id="ARBA00004123"/>
    </source>
</evidence>
<comment type="subunit">
    <text evidence="19">Binds to clathrin; involves primarily the C-terminal sequences, but the full-length protein is required for full binding capacity. Binds phosphatidylinositol 4,5- bisphosphate. Interacts with PIMREG; this interaction may change the subcellular location into the nucleus. Interacts with AP2A1 (via its alpha-appendage domain). Interacts (via N-terminus) with VAMP2; VAMP3; VAMP7 and VAMP8 (Via N-terminus). Interacts with LC3/MAP1LC3A.</text>
</comment>
<evidence type="ECO:0000313" key="24">
    <source>
        <dbReference type="Proteomes" id="UP000515202"/>
    </source>
</evidence>
<dbReference type="Gene3D" id="1.25.40.90">
    <property type="match status" value="1"/>
</dbReference>
<evidence type="ECO:0000256" key="8">
    <source>
        <dbReference type="ARBA" id="ARBA00022499"/>
    </source>
</evidence>
<feature type="region of interest" description="Disordered" evidence="22">
    <location>
        <begin position="586"/>
        <end position="607"/>
    </location>
</feature>
<keyword evidence="16" id="KW-0539">Nucleus</keyword>
<evidence type="ECO:0000256" key="21">
    <source>
        <dbReference type="SAM" id="Coils"/>
    </source>
</evidence>
<evidence type="ECO:0000256" key="10">
    <source>
        <dbReference type="ARBA" id="ARBA00022583"/>
    </source>
</evidence>
<comment type="subcellular location">
    <subcellularLocation>
        <location evidence="3">Cell membrane</location>
    </subcellularLocation>
    <subcellularLocation>
        <location evidence="2">Cytoplasmic vesicle</location>
        <location evidence="2">Clathrin-coated vesicle</location>
    </subcellularLocation>
    <subcellularLocation>
        <location evidence="4">Golgi apparatus</location>
    </subcellularLocation>
    <subcellularLocation>
        <location evidence="5">Membrane</location>
        <location evidence="5">Clathrin-coated pit</location>
    </subcellularLocation>
    <subcellularLocation>
        <location evidence="1">Nucleus</location>
    </subcellularLocation>
</comment>
<feature type="domain" description="ENTH" evidence="23">
    <location>
        <begin position="14"/>
        <end position="145"/>
    </location>
</feature>
<evidence type="ECO:0000259" key="23">
    <source>
        <dbReference type="PROSITE" id="PS50942"/>
    </source>
</evidence>
<protein>
    <recommendedName>
        <fullName evidence="20">Phosphatidylinositol-binding clathrin assembly protein</fullName>
    </recommendedName>
</protein>
<dbReference type="FunFam" id="1.20.58.150:FF:000001">
    <property type="entry name" value="phosphatidylinositol-binding clathrin assembly protein-like isoform X1"/>
    <property type="match status" value="1"/>
</dbReference>
<dbReference type="InterPro" id="IPR011417">
    <property type="entry name" value="ANTH_dom"/>
</dbReference>
<dbReference type="GO" id="GO:0005905">
    <property type="term" value="C:clathrin-coated pit"/>
    <property type="evidence" value="ECO:0007669"/>
    <property type="project" value="UniProtKB-SubCell"/>
</dbReference>
<keyword evidence="17" id="KW-0968">Cytoplasmic vesicle</keyword>
<dbReference type="GO" id="GO:0005546">
    <property type="term" value="F:phosphatidylinositol-4,5-bisphosphate binding"/>
    <property type="evidence" value="ECO:0007669"/>
    <property type="project" value="TreeGrafter"/>
</dbReference>
<dbReference type="SUPFAM" id="SSF48464">
    <property type="entry name" value="ENTH/VHS domain"/>
    <property type="match status" value="1"/>
</dbReference>
<dbReference type="Proteomes" id="UP000515202">
    <property type="component" value="Unplaced"/>
</dbReference>
<sequence>MSGQSLTDRITAAQHSVTGSAVSKTVCKATTHEIMGPKKKHLDYLIQCTNEMNVNIPQLADSLFERTTNSSWVVVFKSLITTHHLMVYGNERFIQYLASRNTLFNLSNFLDKSGLQGYDMSTFIRRYSRYLNEKAVSYRQVAFDFTKVKRGADGVMRTMNTEKLLKTVPIIQNQMDALLDFNVNSNELTNGVINAAFMLLFKDAIRLFAAYNEGIINLLEKYFDMKKNQCKEGLDIYKKFLTRMTRISEFLKVAEQVGIDRGDIPDLSQAPSSLLDALEQHLASLEGKKIKDSTAASRATTLSNAVSSLASTGLSLTKVDEREKQAALEEEQARLKALKEQRLKELAKKPHTSLTTAASPVSASAVGIMTASAIDIFSTPSSSNSTSKLPNDLLDLQQPTFHPSVLPMSTASQVANTWGDPFSATVDAVDDAISSLNPFLTKSSGDVHLPISSDVSTFTTRTPTHEMFVDSFCGTQAYRNTTFMCHDPSTVAGLFGGFTPSPVAQPHPSAGLNVDFESVFGNKSANVIVDSGGFDELGGLLKPTVASQNQSLPVAKLPPNKLVSDDLDSSLANLVGNLGIGNGTTKNDVNWSQPGEKKLTGGSNWQPKVAPTTAWNAATMAPPVMAYPATTPTGMIGYGIPPQMGSVPVMTQPTLIYSQPVMRPPNPFGPVSGAQIQFM</sequence>
<evidence type="ECO:0000256" key="2">
    <source>
        <dbReference type="ARBA" id="ARBA00004132"/>
    </source>
</evidence>
<evidence type="ECO:0000256" key="17">
    <source>
        <dbReference type="ARBA" id="ARBA00023329"/>
    </source>
</evidence>
<dbReference type="GO" id="GO:0098894">
    <property type="term" value="C:extrinsic component of presynaptic endocytic zone membrane"/>
    <property type="evidence" value="ECO:0007669"/>
    <property type="project" value="TreeGrafter"/>
</dbReference>
<evidence type="ECO:0000256" key="7">
    <source>
        <dbReference type="ARBA" id="ARBA00022475"/>
    </source>
</evidence>
<proteinExistence type="inferred from homology"/>
<dbReference type="RefSeq" id="XP_023388236.1">
    <property type="nucleotide sequence ID" value="XM_023532468.1"/>
</dbReference>
<evidence type="ECO:0000256" key="18">
    <source>
        <dbReference type="ARBA" id="ARBA00055144"/>
    </source>
</evidence>
<organism evidence="24 25">
    <name type="scientific">Pteropus vampyrus</name>
    <name type="common">Large flying fox</name>
    <dbReference type="NCBI Taxonomy" id="132908"/>
    <lineage>
        <taxon>Eukaryota</taxon>
        <taxon>Metazoa</taxon>
        <taxon>Chordata</taxon>
        <taxon>Craniata</taxon>
        <taxon>Vertebrata</taxon>
        <taxon>Euteleostomi</taxon>
        <taxon>Mammalia</taxon>
        <taxon>Eutheria</taxon>
        <taxon>Laurasiatheria</taxon>
        <taxon>Chiroptera</taxon>
        <taxon>Yinpterochiroptera</taxon>
        <taxon>Pteropodoidea</taxon>
        <taxon>Pteropodidae</taxon>
        <taxon>Pteropodinae</taxon>
        <taxon>Pteropus</taxon>
    </lineage>
</organism>
<dbReference type="GO" id="GO:0000149">
    <property type="term" value="F:SNARE binding"/>
    <property type="evidence" value="ECO:0007669"/>
    <property type="project" value="TreeGrafter"/>
</dbReference>
<dbReference type="PANTHER" id="PTHR22951:SF16">
    <property type="entry name" value="PHOSPHATIDYLINOSITOL-BINDING CLATHRIN ASSEMBLY PROTEIN"/>
    <property type="match status" value="1"/>
</dbReference>
<evidence type="ECO:0000256" key="4">
    <source>
        <dbReference type="ARBA" id="ARBA00004555"/>
    </source>
</evidence>
<evidence type="ECO:0000256" key="6">
    <source>
        <dbReference type="ARBA" id="ARBA00008011"/>
    </source>
</evidence>
<evidence type="ECO:0000256" key="15">
    <source>
        <dbReference type="ARBA" id="ARBA00023176"/>
    </source>
</evidence>
<name>A0A6P6CL76_PTEVA</name>
<evidence type="ECO:0000256" key="11">
    <source>
        <dbReference type="ARBA" id="ARBA00022843"/>
    </source>
</evidence>
<dbReference type="FunFam" id="1.25.40.90:FF:000001">
    <property type="entry name" value="phosphatidylinositol-binding clathrin assembly protein-like isoform X1"/>
    <property type="match status" value="1"/>
</dbReference>
<dbReference type="GeneID" id="105294180"/>
<keyword evidence="13" id="KW-0333">Golgi apparatus</keyword>
<dbReference type="GO" id="GO:0016185">
    <property type="term" value="P:synaptic vesicle budding from presynaptic endocytic zone membrane"/>
    <property type="evidence" value="ECO:0007669"/>
    <property type="project" value="TreeGrafter"/>
</dbReference>
<evidence type="ECO:0000256" key="20">
    <source>
        <dbReference type="ARBA" id="ARBA00068054"/>
    </source>
</evidence>
<dbReference type="PROSITE" id="PS50942">
    <property type="entry name" value="ENTH"/>
    <property type="match status" value="1"/>
</dbReference>
<keyword evidence="9" id="KW-0597">Phosphoprotein</keyword>
<evidence type="ECO:0000256" key="9">
    <source>
        <dbReference type="ARBA" id="ARBA00022553"/>
    </source>
</evidence>
<comment type="function">
    <text evidence="18">Cytoplasmic adapter protein that plays a critical role in clathrin-mediated endocytosis which is important in processes such as internalization of cell receptors, synaptic transmission or removal of apoptotic cells. Recruits AP-2 and attaches clathrin triskelions to the cytoplasmic side of plasma membrane leading to clathrin-coated vesicles (CCVs) assembly. Furthermore, regulates clathrin-coated vesicle size and maturation by directly sensing and driving membrane curvature. In addition to binding to clathrin, mediates the endocytosis of small R-SNARES (Soluble NSF Attachment Protein REceptors) between plasma membranes and endosomes including VAMP2, VAMP3, VAMP4, VAMP7 or VAMP8. In turn, PICALM-dependent SNARE endocytosis is required for the formation and maturation of autophagic precursors. Modulates thereby autophagy and the turnover of autophagy substrates such as MAPT/TAU or amyloid precursor protein cleaved C-terminal fragment (APP-CTF).</text>
</comment>
<dbReference type="GO" id="GO:0030136">
    <property type="term" value="C:clathrin-coated vesicle"/>
    <property type="evidence" value="ECO:0007669"/>
    <property type="project" value="UniProtKB-SubCell"/>
</dbReference>
<dbReference type="Pfam" id="PF07651">
    <property type="entry name" value="ANTH"/>
    <property type="match status" value="1"/>
</dbReference>
<dbReference type="InterPro" id="IPR045192">
    <property type="entry name" value="AP180-like"/>
</dbReference>
<evidence type="ECO:0000256" key="22">
    <source>
        <dbReference type="SAM" id="MobiDB-lite"/>
    </source>
</evidence>
<dbReference type="Gene3D" id="1.20.58.150">
    <property type="entry name" value="ANTH domain"/>
    <property type="match status" value="1"/>
</dbReference>
<dbReference type="GeneID" id="120590439"/>
<dbReference type="GO" id="GO:0008021">
    <property type="term" value="C:synaptic vesicle"/>
    <property type="evidence" value="ECO:0007669"/>
    <property type="project" value="TreeGrafter"/>
</dbReference>
<dbReference type="CDD" id="cd16985">
    <property type="entry name" value="ANTH_N_AP180"/>
    <property type="match status" value="1"/>
</dbReference>
<dbReference type="PANTHER" id="PTHR22951">
    <property type="entry name" value="CLATHRIN ASSEMBLY PROTEIN"/>
    <property type="match status" value="1"/>
</dbReference>
<evidence type="ECO:0000313" key="25">
    <source>
        <dbReference type="RefSeq" id="XP_023388236.1"/>
    </source>
</evidence>
<evidence type="ECO:0000256" key="19">
    <source>
        <dbReference type="ARBA" id="ARBA00061829"/>
    </source>
</evidence>
<dbReference type="CTD" id="8301"/>
<dbReference type="InterPro" id="IPR014712">
    <property type="entry name" value="ANTH_dom_sf"/>
</dbReference>
<keyword evidence="15" id="KW-0168">Coated pit</keyword>
<evidence type="ECO:0000256" key="13">
    <source>
        <dbReference type="ARBA" id="ARBA00023034"/>
    </source>
</evidence>
<dbReference type="GO" id="GO:0005545">
    <property type="term" value="F:1-phosphatidylinositol binding"/>
    <property type="evidence" value="ECO:0007669"/>
    <property type="project" value="InterPro"/>
</dbReference>
<evidence type="ECO:0000256" key="16">
    <source>
        <dbReference type="ARBA" id="ARBA00023242"/>
    </source>
</evidence>
<accession>A0A6P6CL76</accession>
<keyword evidence="10" id="KW-0254">Endocytosis</keyword>
<dbReference type="GO" id="GO:0032050">
    <property type="term" value="F:clathrin heavy chain binding"/>
    <property type="evidence" value="ECO:0007669"/>
    <property type="project" value="TreeGrafter"/>
</dbReference>
<evidence type="ECO:0000256" key="14">
    <source>
        <dbReference type="ARBA" id="ARBA00023136"/>
    </source>
</evidence>
<dbReference type="InterPro" id="IPR013809">
    <property type="entry name" value="ENTH"/>
</dbReference>
<gene>
    <name evidence="25" type="primary">PICALM</name>
</gene>
<evidence type="ECO:0000256" key="5">
    <source>
        <dbReference type="ARBA" id="ARBA00004600"/>
    </source>
</evidence>
<dbReference type="RefSeq" id="XP_039704174.1">
    <property type="nucleotide sequence ID" value="XM_039848240.1"/>
</dbReference>
<keyword evidence="24" id="KW-1185">Reference proteome</keyword>
<keyword evidence="12" id="KW-0007">Acetylation</keyword>
<reference evidence="25" key="1">
    <citation type="submission" date="2025-08" db="UniProtKB">
        <authorList>
            <consortium name="RefSeq"/>
        </authorList>
    </citation>
    <scope>IDENTIFICATION</scope>
    <source>
        <tissue evidence="25">Kidney</tissue>
    </source>
</reference>
<dbReference type="GO" id="GO:0048268">
    <property type="term" value="P:clathrin coat assembly"/>
    <property type="evidence" value="ECO:0007669"/>
    <property type="project" value="InterPro"/>
</dbReference>
<dbReference type="GO" id="GO:0005794">
    <property type="term" value="C:Golgi apparatus"/>
    <property type="evidence" value="ECO:0007669"/>
    <property type="project" value="UniProtKB-SubCell"/>
</dbReference>
<comment type="similarity">
    <text evidence="6">Belongs to the PICALM/SNAP91 family.</text>
</comment>
<dbReference type="SMART" id="SM00273">
    <property type="entry name" value="ENTH"/>
    <property type="match status" value="1"/>
</dbReference>
<dbReference type="GO" id="GO:0005634">
    <property type="term" value="C:nucleus"/>
    <property type="evidence" value="ECO:0007669"/>
    <property type="project" value="UniProtKB-SubCell"/>
</dbReference>
<keyword evidence="11" id="KW-0832">Ubl conjugation</keyword>
<dbReference type="InterPro" id="IPR008942">
    <property type="entry name" value="ENTH_VHS"/>
</dbReference>
<keyword evidence="8" id="KW-1017">Isopeptide bond</keyword>
<keyword evidence="14" id="KW-0472">Membrane</keyword>
<feature type="coiled-coil region" evidence="21">
    <location>
        <begin position="321"/>
        <end position="348"/>
    </location>
</feature>
<dbReference type="GO" id="GO:0072583">
    <property type="term" value="P:clathrin-dependent endocytosis"/>
    <property type="evidence" value="ECO:0007669"/>
    <property type="project" value="InterPro"/>
</dbReference>